<protein>
    <submittedName>
        <fullName evidence="1">Uncharacterized protein</fullName>
    </submittedName>
</protein>
<gene>
    <name evidence="1" type="ORF">OU5_0803</name>
</gene>
<dbReference type="Proteomes" id="UP000026913">
    <property type="component" value="Chromosome"/>
</dbReference>
<name>A0A024E517_9PSED</name>
<dbReference type="EMBL" id="CP005960">
    <property type="protein sequence ID" value="AHZ67882.1"/>
    <property type="molecule type" value="Genomic_DNA"/>
</dbReference>
<evidence type="ECO:0000313" key="2">
    <source>
        <dbReference type="Proteomes" id="UP000026913"/>
    </source>
</evidence>
<reference evidence="1 2" key="1">
    <citation type="journal article" date="2012" name="J. Bacteriol.">
        <title>Genome sequence of cold-adapted Pseudomonas mandelii strain JR-1.</title>
        <authorList>
            <person name="Jang S.H."/>
            <person name="Kim J."/>
            <person name="Kim J."/>
            <person name="Hong S."/>
            <person name="Lee C."/>
        </authorList>
    </citation>
    <scope>NUCLEOTIDE SEQUENCE [LARGE SCALE GENOMIC DNA]</scope>
    <source>
        <strain evidence="1 2">JR-1</strain>
    </source>
</reference>
<sequence length="115" mass="13189">MVKGHIMNLNNQPTIDELARIFAAQKDSHDSHILWISKSGQVHIDCLSPHAHEAEFDQNNQNLLARLKMYRRGQGYVGKKAAADKDFIGNVLQTLKQAWASMQNQNEVRVIDRFY</sequence>
<organism evidence="1 2">
    <name type="scientific">Pseudomonas mandelii JR-1</name>
    <dbReference type="NCBI Taxonomy" id="1147786"/>
    <lineage>
        <taxon>Bacteria</taxon>
        <taxon>Pseudomonadati</taxon>
        <taxon>Pseudomonadota</taxon>
        <taxon>Gammaproteobacteria</taxon>
        <taxon>Pseudomonadales</taxon>
        <taxon>Pseudomonadaceae</taxon>
        <taxon>Pseudomonas</taxon>
    </lineage>
</organism>
<dbReference type="AlphaFoldDB" id="A0A024E517"/>
<proteinExistence type="predicted"/>
<accession>A0A024E517</accession>
<dbReference type="HOGENOM" id="CLU_2194746_0_0_6"/>
<dbReference type="KEGG" id="pman:OU5_0803"/>
<evidence type="ECO:0000313" key="1">
    <source>
        <dbReference type="EMBL" id="AHZ67882.1"/>
    </source>
</evidence>